<name>A0AAQ3NRS5_VIGMU</name>
<feature type="chain" id="PRO_5042944507" evidence="1">
    <location>
        <begin position="18"/>
        <end position="417"/>
    </location>
</feature>
<reference evidence="2 3" key="1">
    <citation type="journal article" date="2023" name="Life. Sci Alliance">
        <title>Evolutionary insights into 3D genome organization and epigenetic landscape of Vigna mungo.</title>
        <authorList>
            <person name="Junaid A."/>
            <person name="Singh B."/>
            <person name="Bhatia S."/>
        </authorList>
    </citation>
    <scope>NUCLEOTIDE SEQUENCE [LARGE SCALE GENOMIC DNA]</scope>
    <source>
        <strain evidence="2">Urdbean</strain>
    </source>
</reference>
<proteinExistence type="predicted"/>
<sequence length="417" mass="45446">MMSVVALCVSFLDLSKGDGVVLCEIFADSMMIAYRCGDRTMIGGMGNCVLGLCGYWTNCWCSDEKETVNLLFANEKNQGLVMVYGKRGGDNPGWFLVMGCIMQNESDECRKMSGKLEYRTRPSNIPTLKDEGLPFMLAFCSSCNSFSSNEALLPFLCGIGHQALAVIVIEMKTVSYLLSKTPLPIAKPPLRVVLSLTTDHVKLGLWASVETGFMGQAKLGLWASVEAGLMGQAKLGLWASKPGLWASVETGLMGQAKLGLWARRNWAYGPKPGLWASVETGLMGQCRNWAYGPGETGLMGQAKLGSWCRNWAYGPIWKLGLWTSVETGLMGQAKLGLWANMEIGLMGQCRNWAYEILKLPHETGLLKCLKLPAGTSTGALQSSKEIGLEFGFMENRMTISNGIHKAAPVSRLWVAGF</sequence>
<keyword evidence="1" id="KW-0732">Signal</keyword>
<evidence type="ECO:0000313" key="2">
    <source>
        <dbReference type="EMBL" id="WVZ13962.1"/>
    </source>
</evidence>
<accession>A0AAQ3NRS5</accession>
<evidence type="ECO:0000256" key="1">
    <source>
        <dbReference type="SAM" id="SignalP"/>
    </source>
</evidence>
<organism evidence="2 3">
    <name type="scientific">Vigna mungo</name>
    <name type="common">Black gram</name>
    <name type="synonym">Phaseolus mungo</name>
    <dbReference type="NCBI Taxonomy" id="3915"/>
    <lineage>
        <taxon>Eukaryota</taxon>
        <taxon>Viridiplantae</taxon>
        <taxon>Streptophyta</taxon>
        <taxon>Embryophyta</taxon>
        <taxon>Tracheophyta</taxon>
        <taxon>Spermatophyta</taxon>
        <taxon>Magnoliopsida</taxon>
        <taxon>eudicotyledons</taxon>
        <taxon>Gunneridae</taxon>
        <taxon>Pentapetalae</taxon>
        <taxon>rosids</taxon>
        <taxon>fabids</taxon>
        <taxon>Fabales</taxon>
        <taxon>Fabaceae</taxon>
        <taxon>Papilionoideae</taxon>
        <taxon>50 kb inversion clade</taxon>
        <taxon>NPAAA clade</taxon>
        <taxon>indigoferoid/millettioid clade</taxon>
        <taxon>Phaseoleae</taxon>
        <taxon>Vigna</taxon>
    </lineage>
</organism>
<dbReference type="AlphaFoldDB" id="A0AAQ3NRS5"/>
<evidence type="ECO:0000313" key="3">
    <source>
        <dbReference type="Proteomes" id="UP001374535"/>
    </source>
</evidence>
<dbReference type="Proteomes" id="UP001374535">
    <property type="component" value="Chromosome 4"/>
</dbReference>
<keyword evidence="3" id="KW-1185">Reference proteome</keyword>
<protein>
    <submittedName>
        <fullName evidence="2">Uncharacterized protein</fullName>
    </submittedName>
</protein>
<gene>
    <name evidence="2" type="ORF">V8G54_011528</name>
</gene>
<feature type="signal peptide" evidence="1">
    <location>
        <begin position="1"/>
        <end position="17"/>
    </location>
</feature>
<dbReference type="EMBL" id="CP144697">
    <property type="protein sequence ID" value="WVZ13962.1"/>
    <property type="molecule type" value="Genomic_DNA"/>
</dbReference>